<feature type="non-terminal residue" evidence="1">
    <location>
        <position position="1"/>
    </location>
</feature>
<sequence length="58" mass="6451">RVLEDGALLENQRAQWQEQATGSLFNKRARVLSRSRAKSLTKVAGGGTLCSSHLDFEY</sequence>
<dbReference type="OrthoDB" id="3228777at2759"/>
<dbReference type="AlphaFoldDB" id="A0A550C202"/>
<keyword evidence="2" id="KW-1185">Reference proteome</keyword>
<gene>
    <name evidence="1" type="ORF">BD626DRAFT_409926</name>
</gene>
<name>A0A550C202_9AGAR</name>
<comment type="caution">
    <text evidence="1">The sequence shown here is derived from an EMBL/GenBank/DDBJ whole genome shotgun (WGS) entry which is preliminary data.</text>
</comment>
<protein>
    <submittedName>
        <fullName evidence="1">Uncharacterized protein</fullName>
    </submittedName>
</protein>
<dbReference type="Proteomes" id="UP000320762">
    <property type="component" value="Unassembled WGS sequence"/>
</dbReference>
<evidence type="ECO:0000313" key="1">
    <source>
        <dbReference type="EMBL" id="TRM58842.1"/>
    </source>
</evidence>
<accession>A0A550C202</accession>
<evidence type="ECO:0000313" key="2">
    <source>
        <dbReference type="Proteomes" id="UP000320762"/>
    </source>
</evidence>
<dbReference type="EMBL" id="VDMD01000032">
    <property type="protein sequence ID" value="TRM58842.1"/>
    <property type="molecule type" value="Genomic_DNA"/>
</dbReference>
<proteinExistence type="predicted"/>
<reference evidence="1 2" key="1">
    <citation type="journal article" date="2019" name="New Phytol.">
        <title>Comparative genomics reveals unique wood-decay strategies and fruiting body development in the Schizophyllaceae.</title>
        <authorList>
            <person name="Almasi E."/>
            <person name="Sahu N."/>
            <person name="Krizsan K."/>
            <person name="Balint B."/>
            <person name="Kovacs G.M."/>
            <person name="Kiss B."/>
            <person name="Cseklye J."/>
            <person name="Drula E."/>
            <person name="Henrissat B."/>
            <person name="Nagy I."/>
            <person name="Chovatia M."/>
            <person name="Adam C."/>
            <person name="LaButti K."/>
            <person name="Lipzen A."/>
            <person name="Riley R."/>
            <person name="Grigoriev I.V."/>
            <person name="Nagy L.G."/>
        </authorList>
    </citation>
    <scope>NUCLEOTIDE SEQUENCE [LARGE SCALE GENOMIC DNA]</scope>
    <source>
        <strain evidence="1 2">NL-1724</strain>
    </source>
</reference>
<organism evidence="1 2">
    <name type="scientific">Schizophyllum amplum</name>
    <dbReference type="NCBI Taxonomy" id="97359"/>
    <lineage>
        <taxon>Eukaryota</taxon>
        <taxon>Fungi</taxon>
        <taxon>Dikarya</taxon>
        <taxon>Basidiomycota</taxon>
        <taxon>Agaricomycotina</taxon>
        <taxon>Agaricomycetes</taxon>
        <taxon>Agaricomycetidae</taxon>
        <taxon>Agaricales</taxon>
        <taxon>Schizophyllaceae</taxon>
        <taxon>Schizophyllum</taxon>
    </lineage>
</organism>